<keyword evidence="1" id="KW-0812">Transmembrane</keyword>
<sequence>MDFKGKFTKIFIFLCLLGVWDLRAQTGANQILPPQLAEVSITSSGYNSSLARAGDTVSVHFSVSEPVNPMGIRVEILGRDAAMSTNEGFQHFSYYIVVTDDTPEDVIGFTVSNYMGFSGKTGEAVSQVTDGSSVTFVISSDIMMTINNVTATGGMVISPYFNNTNKGIEFTIPIPNDESVINSSITILSKVNGNETGPMATFVIDSSTIGKDKTVAALNNADLNPLMSSFEEGSEISFYGTVTDVTGNATPISESVSTVIVDQNGPVIDSITIYSTNEMPTKAVVDDTIYIEFSANEGIDTVGGMIGGNPIDGFEQIEGSRLRLWKKMMNNDREGIVAFMFAGGDKARNRGETITSVSDTSQVEFISAGLSILSVNISSNNSYSDTLFSIGDSVNVEIQMDGPMTINDAMINNRMASLVQLEDHRYIFSIVVGDDKDSLANLSIAYTDENGLIYNEIIATTDSSFLRLYTIIPVFPEVAISSSSGDSSIAVLNDTIYLTFRVQEAQFDSMLTMMNQTALSIDSIGDGLYQARYVLTEEDEEGAVTFQIEAINMAGDTVGIDSTTNRSQLVYDLSPPAEFTLGKVVVTGGIAVENFWNMSNQNLSVHIPIDDDYSLIDGNVQVLVQFDAADTLLSIGNEIAISDTSIGDTLQVNIGKMELESISNFTIGSKAIFTARINDFAGYSRVGSPSANQIQITDTTSIIENIAITSSNKKNSKTAKTGDLISIILQAKEAVMRPVVLVAGDTAEVVGFGNNWFANKMLSSDNTQGMVTLFYVPLDMDGNPRGFYTSSTDGSEVMFDDLAPVIDHIYEGSFTEDRENILAADSLYLGMSVSDNASGVAQFYFAVGTAPKSGNIVPWALAIGEGNMDTLLTGLSLENNVRYFASAVAIDQVGNASDTLSGNGFMVNSISMDTGLATAVPAPTVEEPKFKPTVAILDFEGKGISVQEVQTLTERMRTEIGNTDAVRLIERKAIESIMSEQGLAQSGCVSDECAAQVGELLGVQFMINGVLGKMGDSYTIDAKMFSVETGETVESVNTTYEGEIQGLLLEMQILSWEIVGLAVPPRLKLQRAGETEKATVAVLDFEGRGISILESQTLTDRFTTELANTDRVRMVDRNTMTDVLVEQGFSSGECTSEECAAEVGAALGVEFMINGTIGLIGNTYTIDCKMFSVATGAAESMKNVSYQGEVDGLITEMEILAWDILDVPVPQKLVKKRQMGMAAFMENQAFAVPKTKVQSLIRSAAFPGLGQLYNDKKLEGYAFAGSAALFGALAMASNSGFAKAQSDYNANLDLYSTASNVDEIASYRAKVEEADQEMSSKNTNLMIFSGLYIGVWLGNVVHAYLTWPDDDEASLPVRLAYDPNRQMAVLRWEFEL</sequence>
<name>A0A381U5X6_9ZZZZ</name>
<dbReference type="InterPro" id="IPR014094">
    <property type="entry name" value="LpoB"/>
</dbReference>
<gene>
    <name evidence="3" type="ORF">METZ01_LOCUS76526</name>
</gene>
<feature type="transmembrane region" description="Helical" evidence="1">
    <location>
        <begin position="1261"/>
        <end position="1281"/>
    </location>
</feature>
<accession>A0A381U5X6</accession>
<dbReference type="Pfam" id="PF18935">
    <property type="entry name" value="DUF5683"/>
    <property type="match status" value="1"/>
</dbReference>
<dbReference type="Pfam" id="PF13036">
    <property type="entry name" value="LpoB"/>
    <property type="match status" value="1"/>
</dbReference>
<reference evidence="3" key="1">
    <citation type="submission" date="2018-05" db="EMBL/GenBank/DDBJ databases">
        <authorList>
            <person name="Lanie J.A."/>
            <person name="Ng W.-L."/>
            <person name="Kazmierczak K.M."/>
            <person name="Andrzejewski T.M."/>
            <person name="Davidsen T.M."/>
            <person name="Wayne K.J."/>
            <person name="Tettelin H."/>
            <person name="Glass J.I."/>
            <person name="Rusch D."/>
            <person name="Podicherti R."/>
            <person name="Tsui H.-C.T."/>
            <person name="Winkler M.E."/>
        </authorList>
    </citation>
    <scope>NUCLEOTIDE SEQUENCE</scope>
</reference>
<feature type="transmembrane region" description="Helical" evidence="1">
    <location>
        <begin position="1325"/>
        <end position="1345"/>
    </location>
</feature>
<dbReference type="Gene3D" id="3.40.50.10610">
    <property type="entry name" value="ABC-type transport auxiliary lipoprotein component"/>
    <property type="match status" value="2"/>
</dbReference>
<proteinExistence type="predicted"/>
<evidence type="ECO:0000313" key="3">
    <source>
        <dbReference type="EMBL" id="SVA23672.1"/>
    </source>
</evidence>
<dbReference type="EMBL" id="UINC01005807">
    <property type="protein sequence ID" value="SVA23672.1"/>
    <property type="molecule type" value="Genomic_DNA"/>
</dbReference>
<dbReference type="InterPro" id="IPR043738">
    <property type="entry name" value="DUF5683"/>
</dbReference>
<evidence type="ECO:0000256" key="1">
    <source>
        <dbReference type="SAM" id="Phobius"/>
    </source>
</evidence>
<organism evidence="3">
    <name type="scientific">marine metagenome</name>
    <dbReference type="NCBI Taxonomy" id="408172"/>
    <lineage>
        <taxon>unclassified sequences</taxon>
        <taxon>metagenomes</taxon>
        <taxon>ecological metagenomes</taxon>
    </lineage>
</organism>
<feature type="domain" description="DUF5683" evidence="2">
    <location>
        <begin position="1238"/>
        <end position="1345"/>
    </location>
</feature>
<keyword evidence="1" id="KW-1133">Transmembrane helix</keyword>
<protein>
    <recommendedName>
        <fullName evidence="2">DUF5683 domain-containing protein</fullName>
    </recommendedName>
</protein>
<keyword evidence="1" id="KW-0472">Membrane</keyword>
<evidence type="ECO:0000259" key="2">
    <source>
        <dbReference type="Pfam" id="PF18935"/>
    </source>
</evidence>